<comment type="subcellular location">
    <subcellularLocation>
        <location evidence="1">Membrane</location>
    </subcellularLocation>
</comment>
<dbReference type="SMART" id="SM00283">
    <property type="entry name" value="MA"/>
    <property type="match status" value="1"/>
</dbReference>
<evidence type="ECO:0000256" key="5">
    <source>
        <dbReference type="SAM" id="Phobius"/>
    </source>
</evidence>
<dbReference type="EMBL" id="JAJUBB010000001">
    <property type="protein sequence ID" value="MDD1779952.1"/>
    <property type="molecule type" value="Genomic_DNA"/>
</dbReference>
<dbReference type="SUPFAM" id="SSF58104">
    <property type="entry name" value="Methyl-accepting chemotaxis protein (MCP) signaling domain"/>
    <property type="match status" value="1"/>
</dbReference>
<organism evidence="8 9">
    <name type="scientific">Enterovibrio qingdaonensis</name>
    <dbReference type="NCBI Taxonomy" id="2899818"/>
    <lineage>
        <taxon>Bacteria</taxon>
        <taxon>Pseudomonadati</taxon>
        <taxon>Pseudomonadota</taxon>
        <taxon>Gammaproteobacteria</taxon>
        <taxon>Vibrionales</taxon>
        <taxon>Vibrionaceae</taxon>
        <taxon>Enterovibrio</taxon>
    </lineage>
</organism>
<dbReference type="PROSITE" id="PS50885">
    <property type="entry name" value="HAMP"/>
    <property type="match status" value="1"/>
</dbReference>
<dbReference type="PROSITE" id="PS50111">
    <property type="entry name" value="CHEMOTAXIS_TRANSDUC_2"/>
    <property type="match status" value="1"/>
</dbReference>
<evidence type="ECO:0000313" key="9">
    <source>
        <dbReference type="Proteomes" id="UP001149821"/>
    </source>
</evidence>
<accession>A0ABT5QG48</accession>
<protein>
    <submittedName>
        <fullName evidence="8">Methyl-accepting chemotaxis protein</fullName>
    </submittedName>
</protein>
<proteinExistence type="inferred from homology"/>
<feature type="domain" description="HAMP" evidence="7">
    <location>
        <begin position="329"/>
        <end position="381"/>
    </location>
</feature>
<gene>
    <name evidence="8" type="ORF">LRP49_01965</name>
</gene>
<evidence type="ECO:0000256" key="3">
    <source>
        <dbReference type="ARBA" id="ARBA00029447"/>
    </source>
</evidence>
<evidence type="ECO:0000259" key="6">
    <source>
        <dbReference type="PROSITE" id="PS50111"/>
    </source>
</evidence>
<evidence type="ECO:0000256" key="1">
    <source>
        <dbReference type="ARBA" id="ARBA00004370"/>
    </source>
</evidence>
<dbReference type="PANTHER" id="PTHR32089:SF33">
    <property type="entry name" value="TOXIN COREGULATED PILUS BIOSYNTHESIS PROTEIN I"/>
    <property type="match status" value="1"/>
</dbReference>
<feature type="transmembrane region" description="Helical" evidence="5">
    <location>
        <begin position="20"/>
        <end position="42"/>
    </location>
</feature>
<keyword evidence="2 4" id="KW-0807">Transducer</keyword>
<comment type="caution">
    <text evidence="8">The sequence shown here is derived from an EMBL/GenBank/DDBJ whole genome shotgun (WGS) entry which is preliminary data.</text>
</comment>
<feature type="transmembrane region" description="Helical" evidence="5">
    <location>
        <begin position="306"/>
        <end position="328"/>
    </location>
</feature>
<comment type="similarity">
    <text evidence="3">Belongs to the methyl-accepting chemotaxis (MCP) protein family.</text>
</comment>
<keyword evidence="9" id="KW-1185">Reference proteome</keyword>
<dbReference type="Proteomes" id="UP001149821">
    <property type="component" value="Unassembled WGS sequence"/>
</dbReference>
<dbReference type="Gene3D" id="1.10.287.950">
    <property type="entry name" value="Methyl-accepting chemotaxis protein"/>
    <property type="match status" value="1"/>
</dbReference>
<keyword evidence="5" id="KW-0472">Membrane</keyword>
<evidence type="ECO:0000256" key="4">
    <source>
        <dbReference type="PROSITE-ProRule" id="PRU00284"/>
    </source>
</evidence>
<sequence length="663" mass="73170">MTITKKSSFWLTDFSLRTLLLSPVVITLSVSALISAVLYFYLAEVKGSVDYSTLRAERAESAAKLDSDWNNIRVESRDLLKESTENLQNEYVRIKGDIERIQTLIKEDFISDPDMSSETKEDMRETLKNIENYRLTLSQSIEQYQRVHRQWWEDTPLLWGALFSMTSEVNAYADKNSNFDVITWNKDVSDLVRNLDGYYSSLSLSVFRRAVVNEDKTLSYLSDAIDIVNKYTWIQPVKDFKNTTIRGYENSTKVVLSGLKDDGLFSKERDALANKISTDLSAVISRNMVMLHDANQNSMNLASKAITIQGASWILSVLLSVTLCIFIINKINGIFGRLVNSMKSMANKDFSVLTNIRGKNELASLAMSSDATVESINGVLEDVRSQSVEISASATELATVMLQSTANAEEQSSQVQQIAAAVTEMSTSASIVAESARMTESKAENAFKACQEGQILAEENSVQADNLTVQLGDTASVVELLKQRCHSINEVATVISTISDQTNLLALNAAIEAARAGDVGRGFAVVADEVRALAAKTQTSTEHIKTIIEELQSQSDIAKLKVDDCLEKVDQVRETSSVVVDKMTATQLSVSEINDSSSEMSEAAQQQSQAIEEISESLNGITDIISQNVVGIDQSSQASNFLSDIAERQSSRLNEFKLKSNAY</sequence>
<reference evidence="8" key="1">
    <citation type="submission" date="2021-12" db="EMBL/GenBank/DDBJ databases">
        <title>Enterovibrio ZSDZ35 sp. nov. and Enterovibrio ZSDZ42 sp. nov., isolated from coastal seawater in Qingdao.</title>
        <authorList>
            <person name="Zhang P."/>
        </authorList>
    </citation>
    <scope>NUCLEOTIDE SEQUENCE</scope>
    <source>
        <strain evidence="8">ZSDZ35</strain>
    </source>
</reference>
<feature type="domain" description="Methyl-accepting transducer" evidence="6">
    <location>
        <begin position="386"/>
        <end position="622"/>
    </location>
</feature>
<dbReference type="Pfam" id="PF00015">
    <property type="entry name" value="MCPsignal"/>
    <property type="match status" value="1"/>
</dbReference>
<dbReference type="InterPro" id="IPR004089">
    <property type="entry name" value="MCPsignal_dom"/>
</dbReference>
<keyword evidence="5" id="KW-0812">Transmembrane</keyword>
<dbReference type="RefSeq" id="WP_274139816.1">
    <property type="nucleotide sequence ID" value="NZ_JAJUBB010000001.1"/>
</dbReference>
<keyword evidence="5" id="KW-1133">Transmembrane helix</keyword>
<evidence type="ECO:0000313" key="8">
    <source>
        <dbReference type="EMBL" id="MDD1779952.1"/>
    </source>
</evidence>
<dbReference type="InterPro" id="IPR003660">
    <property type="entry name" value="HAMP_dom"/>
</dbReference>
<dbReference type="PANTHER" id="PTHR32089">
    <property type="entry name" value="METHYL-ACCEPTING CHEMOTAXIS PROTEIN MCPB"/>
    <property type="match status" value="1"/>
</dbReference>
<evidence type="ECO:0000259" key="7">
    <source>
        <dbReference type="PROSITE" id="PS50885"/>
    </source>
</evidence>
<evidence type="ECO:0000256" key="2">
    <source>
        <dbReference type="ARBA" id="ARBA00023224"/>
    </source>
</evidence>
<name>A0ABT5QG48_9GAMM</name>